<evidence type="ECO:0000313" key="4">
    <source>
        <dbReference type="Proteomes" id="UP000215215"/>
    </source>
</evidence>
<dbReference type="SUPFAM" id="SSF52172">
    <property type="entry name" value="CheY-like"/>
    <property type="match status" value="1"/>
</dbReference>
<organism evidence="3 4">
    <name type="scientific">candidate division WOR-3 bacterium JGI_Cruoil_03_44_89</name>
    <dbReference type="NCBI Taxonomy" id="1973748"/>
    <lineage>
        <taxon>Bacteria</taxon>
        <taxon>Bacteria division WOR-3</taxon>
    </lineage>
</organism>
<dbReference type="PROSITE" id="PS50110">
    <property type="entry name" value="RESPONSE_REGULATORY"/>
    <property type="match status" value="1"/>
</dbReference>
<reference evidence="3 4" key="1">
    <citation type="submission" date="2017-07" db="EMBL/GenBank/DDBJ databases">
        <title>Recovery of genomes from metagenomes via a dereplication, aggregation, and scoring strategy.</title>
        <authorList>
            <person name="Sieber C.M."/>
            <person name="Probst A.J."/>
            <person name="Sharrar A."/>
            <person name="Thomas B.C."/>
            <person name="Hess M."/>
            <person name="Tringe S.G."/>
            <person name="Banfield J.F."/>
        </authorList>
    </citation>
    <scope>NUCLEOTIDE SEQUENCE [LARGE SCALE GENOMIC DNA]</scope>
    <source>
        <strain evidence="3">JGI_Cruoil_03_44_89</strain>
    </source>
</reference>
<feature type="modified residue" description="4-aspartylphosphate" evidence="1">
    <location>
        <position position="2"/>
    </location>
</feature>
<dbReference type="InterPro" id="IPR011006">
    <property type="entry name" value="CheY-like_superfamily"/>
</dbReference>
<dbReference type="PANTHER" id="PTHR43228">
    <property type="entry name" value="TWO-COMPONENT RESPONSE REGULATOR"/>
    <property type="match status" value="1"/>
</dbReference>
<gene>
    <name evidence="3" type="ORF">CH333_05680</name>
</gene>
<comment type="caution">
    <text evidence="3">The sequence shown here is derived from an EMBL/GenBank/DDBJ whole genome shotgun (WGS) entry which is preliminary data.</text>
</comment>
<dbReference type="EMBL" id="NOZQ01000119">
    <property type="protein sequence ID" value="OYD15455.1"/>
    <property type="molecule type" value="Genomic_DNA"/>
</dbReference>
<evidence type="ECO:0000259" key="2">
    <source>
        <dbReference type="PROSITE" id="PS50110"/>
    </source>
</evidence>
<dbReference type="Proteomes" id="UP000215215">
    <property type="component" value="Unassembled WGS sequence"/>
</dbReference>
<keyword evidence="1" id="KW-0597">Phosphoprotein</keyword>
<dbReference type="GO" id="GO:0000160">
    <property type="term" value="P:phosphorelay signal transduction system"/>
    <property type="evidence" value="ECO:0007669"/>
    <property type="project" value="InterPro"/>
</dbReference>
<evidence type="ECO:0000313" key="3">
    <source>
        <dbReference type="EMBL" id="OYD15455.1"/>
    </source>
</evidence>
<name>A0A235BV55_UNCW3</name>
<evidence type="ECO:0000256" key="1">
    <source>
        <dbReference type="PROSITE-ProRule" id="PRU00169"/>
    </source>
</evidence>
<feature type="domain" description="Response regulatory" evidence="2">
    <location>
        <begin position="1"/>
        <end position="66"/>
    </location>
</feature>
<dbReference type="Gene3D" id="3.40.50.2300">
    <property type="match status" value="1"/>
</dbReference>
<dbReference type="InterPro" id="IPR052048">
    <property type="entry name" value="ST_Response_Regulator"/>
</dbReference>
<proteinExistence type="predicted"/>
<sequence length="81" mass="9152">MDIMMPLMDGIEATREILKMDRNAKVLAVTAYANGKNKEIMEAGALEIIEKPFTRELLGNTIKKYLKRAPDKLRSGYCVGY</sequence>
<dbReference type="Pfam" id="PF00072">
    <property type="entry name" value="Response_reg"/>
    <property type="match status" value="1"/>
</dbReference>
<dbReference type="AlphaFoldDB" id="A0A235BV55"/>
<dbReference type="PANTHER" id="PTHR43228:SF1">
    <property type="entry name" value="TWO-COMPONENT RESPONSE REGULATOR ARR22"/>
    <property type="match status" value="1"/>
</dbReference>
<accession>A0A235BV55</accession>
<dbReference type="InterPro" id="IPR001789">
    <property type="entry name" value="Sig_transdc_resp-reg_receiver"/>
</dbReference>
<protein>
    <recommendedName>
        <fullName evidence="2">Response regulatory domain-containing protein</fullName>
    </recommendedName>
</protein>